<dbReference type="Gene3D" id="1.10.1740.10">
    <property type="match status" value="1"/>
</dbReference>
<dbReference type="InterPro" id="IPR036388">
    <property type="entry name" value="WH-like_DNA-bd_sf"/>
</dbReference>
<dbReference type="InterPro" id="IPR013249">
    <property type="entry name" value="RNA_pol_sigma70_r4_t2"/>
</dbReference>
<dbReference type="Gene3D" id="1.10.10.10">
    <property type="entry name" value="Winged helix-like DNA-binding domain superfamily/Winged helix DNA-binding domain"/>
    <property type="match status" value="1"/>
</dbReference>
<dbReference type="Proteomes" id="UP001180487">
    <property type="component" value="Unassembled WGS sequence"/>
</dbReference>
<dbReference type="EMBL" id="JAVDXT010000001">
    <property type="protein sequence ID" value="MDR7375819.1"/>
    <property type="molecule type" value="Genomic_DNA"/>
</dbReference>
<keyword evidence="2" id="KW-0805">Transcription regulation</keyword>
<comment type="similarity">
    <text evidence="1">Belongs to the sigma-70 factor family. ECF subfamily.</text>
</comment>
<evidence type="ECO:0000256" key="2">
    <source>
        <dbReference type="ARBA" id="ARBA00023015"/>
    </source>
</evidence>
<gene>
    <name evidence="7" type="ORF">J2X19_000477</name>
</gene>
<organism evidence="7 8">
    <name type="scientific">Rhodoferax ferrireducens</name>
    <dbReference type="NCBI Taxonomy" id="192843"/>
    <lineage>
        <taxon>Bacteria</taxon>
        <taxon>Pseudomonadati</taxon>
        <taxon>Pseudomonadota</taxon>
        <taxon>Betaproteobacteria</taxon>
        <taxon>Burkholderiales</taxon>
        <taxon>Comamonadaceae</taxon>
        <taxon>Rhodoferax</taxon>
    </lineage>
</organism>
<dbReference type="InterPro" id="IPR014284">
    <property type="entry name" value="RNA_pol_sigma-70_dom"/>
</dbReference>
<evidence type="ECO:0000313" key="7">
    <source>
        <dbReference type="EMBL" id="MDR7375819.1"/>
    </source>
</evidence>
<dbReference type="InterPro" id="IPR007627">
    <property type="entry name" value="RNA_pol_sigma70_r2"/>
</dbReference>
<name>A0ABU2C3A2_9BURK</name>
<dbReference type="SUPFAM" id="SSF88946">
    <property type="entry name" value="Sigma2 domain of RNA polymerase sigma factors"/>
    <property type="match status" value="1"/>
</dbReference>
<evidence type="ECO:0000259" key="6">
    <source>
        <dbReference type="Pfam" id="PF08281"/>
    </source>
</evidence>
<dbReference type="InterPro" id="IPR013325">
    <property type="entry name" value="RNA_pol_sigma_r2"/>
</dbReference>
<dbReference type="RefSeq" id="WP_310370307.1">
    <property type="nucleotide sequence ID" value="NZ_JAVDXT010000001.1"/>
</dbReference>
<dbReference type="InterPro" id="IPR039425">
    <property type="entry name" value="RNA_pol_sigma-70-like"/>
</dbReference>
<dbReference type="InterPro" id="IPR013324">
    <property type="entry name" value="RNA_pol_sigma_r3/r4-like"/>
</dbReference>
<reference evidence="7 8" key="1">
    <citation type="submission" date="2023-07" db="EMBL/GenBank/DDBJ databases">
        <title>Sorghum-associated microbial communities from plants grown in Nebraska, USA.</title>
        <authorList>
            <person name="Schachtman D."/>
        </authorList>
    </citation>
    <scope>NUCLEOTIDE SEQUENCE [LARGE SCALE GENOMIC DNA]</scope>
    <source>
        <strain evidence="7 8">BE313</strain>
    </source>
</reference>
<feature type="domain" description="RNA polymerase sigma factor 70 region 4 type 2" evidence="6">
    <location>
        <begin position="116"/>
        <end position="168"/>
    </location>
</feature>
<comment type="caution">
    <text evidence="7">The sequence shown here is derived from an EMBL/GenBank/DDBJ whole genome shotgun (WGS) entry which is preliminary data.</text>
</comment>
<keyword evidence="4" id="KW-0804">Transcription</keyword>
<dbReference type="SUPFAM" id="SSF88659">
    <property type="entry name" value="Sigma3 and sigma4 domains of RNA polymerase sigma factors"/>
    <property type="match status" value="1"/>
</dbReference>
<dbReference type="Pfam" id="PF08281">
    <property type="entry name" value="Sigma70_r4_2"/>
    <property type="match status" value="1"/>
</dbReference>
<evidence type="ECO:0000256" key="3">
    <source>
        <dbReference type="ARBA" id="ARBA00023082"/>
    </source>
</evidence>
<dbReference type="NCBIfam" id="TIGR02937">
    <property type="entry name" value="sigma70-ECF"/>
    <property type="match status" value="1"/>
</dbReference>
<evidence type="ECO:0000256" key="4">
    <source>
        <dbReference type="ARBA" id="ARBA00023163"/>
    </source>
</evidence>
<protein>
    <submittedName>
        <fullName evidence="7">RNA polymerase sigma-70 factor (ECF subfamily)</fullName>
    </submittedName>
</protein>
<feature type="domain" description="RNA polymerase sigma-70 region 2" evidence="5">
    <location>
        <begin position="14"/>
        <end position="81"/>
    </location>
</feature>
<proteinExistence type="inferred from homology"/>
<keyword evidence="3" id="KW-0731">Sigma factor</keyword>
<dbReference type="PANTHER" id="PTHR43133:SF63">
    <property type="entry name" value="RNA POLYMERASE SIGMA FACTOR FECI-RELATED"/>
    <property type="match status" value="1"/>
</dbReference>
<sequence length="175" mass="19219">MLAAETHFQDIAALYRQHHSWLNAWLRRKLGCSEQAADLAHDTFVRILNARAPAQGLARLDAPRAYLSTTAQRLLVDRARHLRIEQSYLAGLAAMAGTLDGAPSPEAVLIALQSLQQLSAALQSLPVKGREAFLLHYLEDASQPVIAAQLGVSVRMVQKYLAQGLLRCHQVLDHG</sequence>
<evidence type="ECO:0000256" key="1">
    <source>
        <dbReference type="ARBA" id="ARBA00010641"/>
    </source>
</evidence>
<evidence type="ECO:0000259" key="5">
    <source>
        <dbReference type="Pfam" id="PF04542"/>
    </source>
</evidence>
<dbReference type="Pfam" id="PF04542">
    <property type="entry name" value="Sigma70_r2"/>
    <property type="match status" value="1"/>
</dbReference>
<accession>A0ABU2C3A2</accession>
<dbReference type="PANTHER" id="PTHR43133">
    <property type="entry name" value="RNA POLYMERASE ECF-TYPE SIGMA FACTO"/>
    <property type="match status" value="1"/>
</dbReference>
<evidence type="ECO:0000313" key="8">
    <source>
        <dbReference type="Proteomes" id="UP001180487"/>
    </source>
</evidence>
<keyword evidence="8" id="KW-1185">Reference proteome</keyword>